<protein>
    <submittedName>
        <fullName evidence="5">BED zinc finger family protein</fullName>
    </submittedName>
</protein>
<accession>A0A5A7RFV9</accession>
<dbReference type="GO" id="GO:0006357">
    <property type="term" value="P:regulation of transcription by RNA polymerase II"/>
    <property type="evidence" value="ECO:0007669"/>
    <property type="project" value="TreeGrafter"/>
</dbReference>
<dbReference type="EMBL" id="BKCP01012403">
    <property type="protein sequence ID" value="GER56077.1"/>
    <property type="molecule type" value="Genomic_DNA"/>
</dbReference>
<dbReference type="SMART" id="SM00614">
    <property type="entry name" value="ZnF_BED"/>
    <property type="match status" value="1"/>
</dbReference>
<dbReference type="GO" id="GO:0008270">
    <property type="term" value="F:zinc ion binding"/>
    <property type="evidence" value="ECO:0007669"/>
    <property type="project" value="UniProtKB-KW"/>
</dbReference>
<keyword evidence="6" id="KW-1185">Reference proteome</keyword>
<evidence type="ECO:0000256" key="2">
    <source>
        <dbReference type="ARBA" id="ARBA00022771"/>
    </source>
</evidence>
<dbReference type="AlphaFoldDB" id="A0A5A7RFV9"/>
<reference evidence="6" key="1">
    <citation type="journal article" date="2019" name="Curr. Biol.">
        <title>Genome Sequence of Striga asiatica Provides Insight into the Evolution of Plant Parasitism.</title>
        <authorList>
            <person name="Yoshida S."/>
            <person name="Kim S."/>
            <person name="Wafula E.K."/>
            <person name="Tanskanen J."/>
            <person name="Kim Y.M."/>
            <person name="Honaas L."/>
            <person name="Yang Z."/>
            <person name="Spallek T."/>
            <person name="Conn C.E."/>
            <person name="Ichihashi Y."/>
            <person name="Cheong K."/>
            <person name="Cui S."/>
            <person name="Der J.P."/>
            <person name="Gundlach H."/>
            <person name="Jiao Y."/>
            <person name="Hori C."/>
            <person name="Ishida J.K."/>
            <person name="Kasahara H."/>
            <person name="Kiba T."/>
            <person name="Kim M.S."/>
            <person name="Koo N."/>
            <person name="Laohavisit A."/>
            <person name="Lee Y.H."/>
            <person name="Lumba S."/>
            <person name="McCourt P."/>
            <person name="Mortimer J.C."/>
            <person name="Mutuku J.M."/>
            <person name="Nomura T."/>
            <person name="Sasaki-Sekimoto Y."/>
            <person name="Seto Y."/>
            <person name="Wang Y."/>
            <person name="Wakatake T."/>
            <person name="Sakakibara H."/>
            <person name="Demura T."/>
            <person name="Yamaguchi S."/>
            <person name="Yoneyama K."/>
            <person name="Manabe R.I."/>
            <person name="Nelson D.C."/>
            <person name="Schulman A.H."/>
            <person name="Timko M.P."/>
            <person name="dePamphilis C.W."/>
            <person name="Choi D."/>
            <person name="Shirasu K."/>
        </authorList>
    </citation>
    <scope>NUCLEOTIDE SEQUENCE [LARGE SCALE GENOMIC DNA]</scope>
    <source>
        <strain evidence="6">cv. UVA1</strain>
    </source>
</reference>
<comment type="caution">
    <text evidence="5">The sequence shown here is derived from an EMBL/GenBank/DDBJ whole genome shotgun (WGS) entry which is preliminary data.</text>
</comment>
<dbReference type="GO" id="GO:0005634">
    <property type="term" value="C:nucleus"/>
    <property type="evidence" value="ECO:0007669"/>
    <property type="project" value="TreeGrafter"/>
</dbReference>
<evidence type="ECO:0000313" key="6">
    <source>
        <dbReference type="Proteomes" id="UP000325081"/>
    </source>
</evidence>
<keyword evidence="1" id="KW-0479">Metal-binding</keyword>
<proteinExistence type="predicted"/>
<dbReference type="InterPro" id="IPR003656">
    <property type="entry name" value="Znf_BED"/>
</dbReference>
<keyword evidence="3" id="KW-0862">Zinc</keyword>
<dbReference type="PANTHER" id="PTHR34396:SF25">
    <property type="entry name" value="BOUNDARY ELEMENT ASSOCIATED FACTOR"/>
    <property type="match status" value="1"/>
</dbReference>
<dbReference type="InterPro" id="IPR053031">
    <property type="entry name" value="Cuticle_assoc_protein"/>
</dbReference>
<evidence type="ECO:0000313" key="5">
    <source>
        <dbReference type="EMBL" id="GER56077.1"/>
    </source>
</evidence>
<dbReference type="Proteomes" id="UP000325081">
    <property type="component" value="Unassembled WGS sequence"/>
</dbReference>
<dbReference type="GO" id="GO:1990837">
    <property type="term" value="F:sequence-specific double-stranded DNA binding"/>
    <property type="evidence" value="ECO:0007669"/>
    <property type="project" value="TreeGrafter"/>
</dbReference>
<dbReference type="PANTHER" id="PTHR34396">
    <property type="entry name" value="OS03G0264950 PROTEIN-RELATED"/>
    <property type="match status" value="1"/>
</dbReference>
<feature type="domain" description="BED-type" evidence="4">
    <location>
        <begin position="122"/>
        <end position="165"/>
    </location>
</feature>
<name>A0A5A7RFV9_STRAF</name>
<evidence type="ECO:0000256" key="3">
    <source>
        <dbReference type="ARBA" id="ARBA00022833"/>
    </source>
</evidence>
<organism evidence="5 6">
    <name type="scientific">Striga asiatica</name>
    <name type="common">Asiatic witchweed</name>
    <name type="synonym">Buchnera asiatica</name>
    <dbReference type="NCBI Taxonomy" id="4170"/>
    <lineage>
        <taxon>Eukaryota</taxon>
        <taxon>Viridiplantae</taxon>
        <taxon>Streptophyta</taxon>
        <taxon>Embryophyta</taxon>
        <taxon>Tracheophyta</taxon>
        <taxon>Spermatophyta</taxon>
        <taxon>Magnoliopsida</taxon>
        <taxon>eudicotyledons</taxon>
        <taxon>Gunneridae</taxon>
        <taxon>Pentapetalae</taxon>
        <taxon>asterids</taxon>
        <taxon>lamiids</taxon>
        <taxon>Lamiales</taxon>
        <taxon>Orobanchaceae</taxon>
        <taxon>Buchnereae</taxon>
        <taxon>Striga</taxon>
    </lineage>
</organism>
<gene>
    <name evidence="5" type="ORF">STAS_33788</name>
</gene>
<keyword evidence="2" id="KW-0863">Zinc-finger</keyword>
<dbReference type="Pfam" id="PF02892">
    <property type="entry name" value="zf-BED"/>
    <property type="match status" value="1"/>
</dbReference>
<sequence length="249" mass="27715">MKITYQTLALRFLIISFQSSSSTISKDLLLQFAAPFKRNSSVMAMSPQDVGPRDIGAIDDSGRMDTPINPVNMNEEAPSLGDEEFGSDEEEVEVGTNEVAAPDDGLESLDPFRQKKRARKSVAWKDFQDVVVGSEKTLMSECIHCQKKFMKTKTSTTTSLLRHMNVCQKRLAKLKKPKQQKINFPVGDSSTHSYLHTGQFDMAESEIGSGDLVTYKLINHFRLDYILEVCLAQFGGVDKAGNIEIPVTI</sequence>
<evidence type="ECO:0000259" key="4">
    <source>
        <dbReference type="Pfam" id="PF02892"/>
    </source>
</evidence>
<evidence type="ECO:0000256" key="1">
    <source>
        <dbReference type="ARBA" id="ARBA00022723"/>
    </source>
</evidence>